<dbReference type="AlphaFoldDB" id="A0A1H7JZN5"/>
<reference evidence="2" key="1">
    <citation type="submission" date="2016-10" db="EMBL/GenBank/DDBJ databases">
        <authorList>
            <person name="Varghese N."/>
            <person name="Submissions S."/>
        </authorList>
    </citation>
    <scope>NUCLEOTIDE SEQUENCE [LARGE SCALE GENOMIC DNA]</scope>
    <source>
        <strain evidence="2">LMG 26383,CCUG 61248,R- 45681</strain>
    </source>
</reference>
<evidence type="ECO:0000313" key="2">
    <source>
        <dbReference type="Proteomes" id="UP000199664"/>
    </source>
</evidence>
<protein>
    <submittedName>
        <fullName evidence="1">Uncharacterized protein</fullName>
    </submittedName>
</protein>
<dbReference type="EMBL" id="FOAN01000002">
    <property type="protein sequence ID" value="SEK79716.1"/>
    <property type="molecule type" value="Genomic_DNA"/>
</dbReference>
<proteinExistence type="predicted"/>
<organism evidence="1 2">
    <name type="scientific">Bosea lupini</name>
    <dbReference type="NCBI Taxonomy" id="1036779"/>
    <lineage>
        <taxon>Bacteria</taxon>
        <taxon>Pseudomonadati</taxon>
        <taxon>Pseudomonadota</taxon>
        <taxon>Alphaproteobacteria</taxon>
        <taxon>Hyphomicrobiales</taxon>
        <taxon>Boseaceae</taxon>
        <taxon>Bosea</taxon>
    </lineage>
</organism>
<dbReference type="Proteomes" id="UP000199664">
    <property type="component" value="Unassembled WGS sequence"/>
</dbReference>
<name>A0A1H7JZN5_9HYPH</name>
<accession>A0A1H7JZN5</accession>
<sequence length="39" mass="4602">MTTEAPKIRKRGSLSIAMKLVMLAMVMPKVLRYRLRVRR</sequence>
<gene>
    <name evidence="1" type="ORF">SAMN04515666_10225</name>
</gene>
<evidence type="ECO:0000313" key="1">
    <source>
        <dbReference type="EMBL" id="SEK79716.1"/>
    </source>
</evidence>
<keyword evidence="2" id="KW-1185">Reference proteome</keyword>